<feature type="transmembrane region" description="Helical" evidence="1">
    <location>
        <begin position="80"/>
        <end position="98"/>
    </location>
</feature>
<feature type="transmembrane region" description="Helical" evidence="1">
    <location>
        <begin position="104"/>
        <end position="126"/>
    </location>
</feature>
<evidence type="ECO:0008006" key="4">
    <source>
        <dbReference type="Google" id="ProtNLM"/>
    </source>
</evidence>
<evidence type="ECO:0000313" key="3">
    <source>
        <dbReference type="Proteomes" id="UP000292003"/>
    </source>
</evidence>
<evidence type="ECO:0000313" key="2">
    <source>
        <dbReference type="EMBL" id="RZQ62139.1"/>
    </source>
</evidence>
<feature type="transmembrane region" description="Helical" evidence="1">
    <location>
        <begin position="9"/>
        <end position="28"/>
    </location>
</feature>
<feature type="transmembrane region" description="Helical" evidence="1">
    <location>
        <begin position="138"/>
        <end position="162"/>
    </location>
</feature>
<feature type="transmembrane region" description="Helical" evidence="1">
    <location>
        <begin position="209"/>
        <end position="229"/>
    </location>
</feature>
<dbReference type="RefSeq" id="WP_130477232.1">
    <property type="nucleotide sequence ID" value="NZ_SFCC01000010.1"/>
</dbReference>
<comment type="caution">
    <text evidence="2">The sequence shown here is derived from an EMBL/GenBank/DDBJ whole genome shotgun (WGS) entry which is preliminary data.</text>
</comment>
<protein>
    <recommendedName>
        <fullName evidence="4">Acyltransferase</fullName>
    </recommendedName>
</protein>
<accession>A0A4Q7J4Z8</accession>
<keyword evidence="1" id="KW-0472">Membrane</keyword>
<feature type="transmembrane region" description="Helical" evidence="1">
    <location>
        <begin position="56"/>
        <end position="73"/>
    </location>
</feature>
<proteinExistence type="predicted"/>
<name>A0A4Q7J4Z8_9PSEU</name>
<evidence type="ECO:0000256" key="1">
    <source>
        <dbReference type="SAM" id="Phobius"/>
    </source>
</evidence>
<reference evidence="2 3" key="1">
    <citation type="submission" date="2019-02" db="EMBL/GenBank/DDBJ databases">
        <title>Draft genome sequence of Amycolatopsis sp. 8-3EHSu isolated from roots of Suaeda maritima.</title>
        <authorList>
            <person name="Duangmal K."/>
            <person name="Chantavorakit T."/>
        </authorList>
    </citation>
    <scope>NUCLEOTIDE SEQUENCE [LARGE SCALE GENOMIC DNA]</scope>
    <source>
        <strain evidence="2 3">8-3EHSu</strain>
    </source>
</reference>
<dbReference type="AlphaFoldDB" id="A0A4Q7J4Z8"/>
<organism evidence="2 3">
    <name type="scientific">Amycolatopsis suaedae</name>
    <dbReference type="NCBI Taxonomy" id="2510978"/>
    <lineage>
        <taxon>Bacteria</taxon>
        <taxon>Bacillati</taxon>
        <taxon>Actinomycetota</taxon>
        <taxon>Actinomycetes</taxon>
        <taxon>Pseudonocardiales</taxon>
        <taxon>Pseudonocardiaceae</taxon>
        <taxon>Amycolatopsis</taxon>
    </lineage>
</organism>
<feature type="transmembrane region" description="Helical" evidence="1">
    <location>
        <begin position="182"/>
        <end position="202"/>
    </location>
</feature>
<dbReference type="EMBL" id="SFCC01000010">
    <property type="protein sequence ID" value="RZQ62139.1"/>
    <property type="molecule type" value="Genomic_DNA"/>
</dbReference>
<gene>
    <name evidence="2" type="ORF">EWH70_21430</name>
</gene>
<keyword evidence="1" id="KW-0812">Transmembrane</keyword>
<sequence>MRLTNAEVLLRAGGMVLAGYGYLAGLWLDTRDTPTPPGVTWLREWVARPLGLGEDFGPLGLLLMLVAAGYLTARRGRVDVALFVLAGLTVAGYLLPATRDLVAVTGWTVLLVVIGFGGVAVTGLLPRPARWLGPLTQLVLALAVVAATATAAPGVAAAASFYPLVVAGQLIAGCSTGDLRPWTGGLLGTAGLAVVALAEHLVPTLDGWWYPVAATYAGLLGAVAVLFAGPTAARLATLPPVRWAATRAWELVLLAVPVGHPLLDLLTTVPFAAAFPLAVLGVAAAAEVVHQLTRLSRRKVPA</sequence>
<dbReference type="Proteomes" id="UP000292003">
    <property type="component" value="Unassembled WGS sequence"/>
</dbReference>
<feature type="transmembrane region" description="Helical" evidence="1">
    <location>
        <begin position="269"/>
        <end position="289"/>
    </location>
</feature>
<dbReference type="OrthoDB" id="3699760at2"/>
<keyword evidence="3" id="KW-1185">Reference proteome</keyword>
<keyword evidence="1" id="KW-1133">Transmembrane helix</keyword>